<dbReference type="PANTHER" id="PTHR43619">
    <property type="entry name" value="S-ADENOSYL-L-METHIONINE-DEPENDENT METHYLTRANSFERASE YKTD-RELATED"/>
    <property type="match status" value="1"/>
</dbReference>
<comment type="function">
    <text evidence="1 6">Exhibits S-adenosyl-L-methionine-dependent methyltransferase activity.</text>
</comment>
<dbReference type="AlphaFoldDB" id="A0A4R5KCX3"/>
<dbReference type="InterPro" id="IPR007213">
    <property type="entry name" value="Ppm1/Ppm2/Tcmp"/>
</dbReference>
<evidence type="ECO:0000256" key="2">
    <source>
        <dbReference type="ARBA" id="ARBA00008138"/>
    </source>
</evidence>
<organism evidence="7 8">
    <name type="scientific">Arthrobacter terricola</name>
    <dbReference type="NCBI Taxonomy" id="2547396"/>
    <lineage>
        <taxon>Bacteria</taxon>
        <taxon>Bacillati</taxon>
        <taxon>Actinomycetota</taxon>
        <taxon>Actinomycetes</taxon>
        <taxon>Micrococcales</taxon>
        <taxon>Micrococcaceae</taxon>
        <taxon>Arthrobacter</taxon>
    </lineage>
</organism>
<evidence type="ECO:0000313" key="8">
    <source>
        <dbReference type="Proteomes" id="UP000295511"/>
    </source>
</evidence>
<dbReference type="Proteomes" id="UP000295511">
    <property type="component" value="Unassembled WGS sequence"/>
</dbReference>
<dbReference type="InterPro" id="IPR011610">
    <property type="entry name" value="SAM_mthyl_Trfase_ML2640-like"/>
</dbReference>
<dbReference type="Pfam" id="PF04072">
    <property type="entry name" value="LCM"/>
    <property type="match status" value="1"/>
</dbReference>
<keyword evidence="5 6" id="KW-0949">S-adenosyl-L-methionine</keyword>
<sequence length="275" mass="29966">MASHHDPQARASTINTGRWIAAARALETARPDRLFNDPWAGLLAGESGKAALDAADYNPFLPVRTRYFDDRITAATRKDCQIVLLGAGMDTRAFRLPLSASCTVFEIDYAEALTQKEALLRAELPVCERRCVPADLSGPWTQALLKAGFDRRKPTIWVAEGLFFYLTGSVVESLLRDTASLSAGGATFLADLFGTGLLALESMAPLVAARTRTRRPLPFCTDTPEALFQAAGWDNTSMVQPGEHTANFGRLTQAPTTGDAWQRSNLRTYLVTATL</sequence>
<dbReference type="PANTHER" id="PTHR43619:SF2">
    <property type="entry name" value="S-ADENOSYL-L-METHIONINE-DEPENDENT METHYLTRANSFERASES SUPERFAMILY PROTEIN"/>
    <property type="match status" value="1"/>
</dbReference>
<name>A0A4R5KCX3_9MICC</name>
<dbReference type="RefSeq" id="WP_133205909.1">
    <property type="nucleotide sequence ID" value="NZ_SMRU01000026.1"/>
</dbReference>
<dbReference type="SUPFAM" id="SSF53335">
    <property type="entry name" value="S-adenosyl-L-methionine-dependent methyltransferases"/>
    <property type="match status" value="1"/>
</dbReference>
<evidence type="ECO:0000256" key="3">
    <source>
        <dbReference type="ARBA" id="ARBA00022603"/>
    </source>
</evidence>
<dbReference type="NCBIfam" id="TIGR00027">
    <property type="entry name" value="mthyl_TIGR00027"/>
    <property type="match status" value="1"/>
</dbReference>
<dbReference type="Gene3D" id="3.40.50.150">
    <property type="entry name" value="Vaccinia Virus protein VP39"/>
    <property type="match status" value="1"/>
</dbReference>
<protein>
    <recommendedName>
        <fullName evidence="6">S-adenosyl-L-methionine-dependent methyltransferase</fullName>
        <ecNumber evidence="6">2.1.1.-</ecNumber>
    </recommendedName>
</protein>
<dbReference type="EC" id="2.1.1.-" evidence="6"/>
<dbReference type="InterPro" id="IPR029063">
    <property type="entry name" value="SAM-dependent_MTases_sf"/>
</dbReference>
<evidence type="ECO:0000256" key="5">
    <source>
        <dbReference type="ARBA" id="ARBA00022691"/>
    </source>
</evidence>
<dbReference type="GO" id="GO:0008168">
    <property type="term" value="F:methyltransferase activity"/>
    <property type="evidence" value="ECO:0007669"/>
    <property type="project" value="UniProtKB-UniRule"/>
</dbReference>
<reference evidence="7 8" key="1">
    <citation type="submission" date="2019-03" db="EMBL/GenBank/DDBJ databases">
        <title>Whole genome sequence of Arthrobacter sp JH1-1.</title>
        <authorList>
            <person name="Trinh H.N."/>
        </authorList>
    </citation>
    <scope>NUCLEOTIDE SEQUENCE [LARGE SCALE GENOMIC DNA]</scope>
    <source>
        <strain evidence="7 8">JH1-1</strain>
    </source>
</reference>
<accession>A0A4R5KCX3</accession>
<proteinExistence type="inferred from homology"/>
<evidence type="ECO:0000313" key="7">
    <source>
        <dbReference type="EMBL" id="TDF91930.1"/>
    </source>
</evidence>
<evidence type="ECO:0000256" key="1">
    <source>
        <dbReference type="ARBA" id="ARBA00003907"/>
    </source>
</evidence>
<comment type="similarity">
    <text evidence="2 6">Belongs to the UPF0677 family.</text>
</comment>
<gene>
    <name evidence="7" type="ORF">E1809_19540</name>
</gene>
<keyword evidence="8" id="KW-1185">Reference proteome</keyword>
<dbReference type="EMBL" id="SMRU01000026">
    <property type="protein sequence ID" value="TDF91930.1"/>
    <property type="molecule type" value="Genomic_DNA"/>
</dbReference>
<keyword evidence="3 6" id="KW-0489">Methyltransferase</keyword>
<evidence type="ECO:0000256" key="4">
    <source>
        <dbReference type="ARBA" id="ARBA00022679"/>
    </source>
</evidence>
<dbReference type="OrthoDB" id="9806164at2"/>
<dbReference type="GO" id="GO:0032259">
    <property type="term" value="P:methylation"/>
    <property type="evidence" value="ECO:0007669"/>
    <property type="project" value="UniProtKB-KW"/>
</dbReference>
<evidence type="ECO:0000256" key="6">
    <source>
        <dbReference type="RuleBase" id="RU362030"/>
    </source>
</evidence>
<comment type="caution">
    <text evidence="7">The sequence shown here is derived from an EMBL/GenBank/DDBJ whole genome shotgun (WGS) entry which is preliminary data.</text>
</comment>
<keyword evidence="4 7" id="KW-0808">Transferase</keyword>